<dbReference type="CDD" id="cd02947">
    <property type="entry name" value="TRX_family"/>
    <property type="match status" value="1"/>
</dbReference>
<dbReference type="Proteomes" id="UP000509750">
    <property type="component" value="Chromosome"/>
</dbReference>
<dbReference type="SUPFAM" id="SSF52833">
    <property type="entry name" value="Thioredoxin-like"/>
    <property type="match status" value="1"/>
</dbReference>
<accession>A0A7D5K615</accession>
<proteinExistence type="predicted"/>
<gene>
    <name evidence="2" type="ORF">HUG10_01820</name>
</gene>
<dbReference type="PANTHER" id="PTHR45663:SF11">
    <property type="entry name" value="GEO12009P1"/>
    <property type="match status" value="1"/>
</dbReference>
<dbReference type="InterPro" id="IPR036249">
    <property type="entry name" value="Thioredoxin-like_sf"/>
</dbReference>
<dbReference type="GO" id="GO:0005737">
    <property type="term" value="C:cytoplasm"/>
    <property type="evidence" value="ECO:0007669"/>
    <property type="project" value="TreeGrafter"/>
</dbReference>
<dbReference type="Gene3D" id="3.40.30.10">
    <property type="entry name" value="Glutaredoxin"/>
    <property type="match status" value="1"/>
</dbReference>
<name>A0A7D5K615_9EURY</name>
<dbReference type="PROSITE" id="PS51352">
    <property type="entry name" value="THIOREDOXIN_2"/>
    <property type="match status" value="1"/>
</dbReference>
<evidence type="ECO:0000259" key="1">
    <source>
        <dbReference type="PROSITE" id="PS51352"/>
    </source>
</evidence>
<dbReference type="AlphaFoldDB" id="A0A7D5K615"/>
<evidence type="ECO:0000313" key="2">
    <source>
        <dbReference type="EMBL" id="QLG26354.1"/>
    </source>
</evidence>
<dbReference type="PANTHER" id="PTHR45663">
    <property type="entry name" value="GEO12009P1"/>
    <property type="match status" value="1"/>
</dbReference>
<dbReference type="OrthoDB" id="267941at2157"/>
<dbReference type="EMBL" id="CP058529">
    <property type="protein sequence ID" value="QLG26354.1"/>
    <property type="molecule type" value="Genomic_DNA"/>
</dbReference>
<dbReference type="InterPro" id="IPR013766">
    <property type="entry name" value="Thioredoxin_domain"/>
</dbReference>
<dbReference type="Pfam" id="PF00085">
    <property type="entry name" value="Thioredoxin"/>
    <property type="match status" value="1"/>
</dbReference>
<sequence length="111" mass="12228">MTEATSTPKPRRVDAREFPDALAEHDVVLVDFYTKGCTLCQSVEPVLGNVARATGVPVLLVNPKDDPSLVEEHAIRSVPTLALFRDDEEVGRIADGFVGAERLVEFVEEHR</sequence>
<reference evidence="2 3" key="1">
    <citation type="submission" date="2020-07" db="EMBL/GenBank/DDBJ databases">
        <title>Gai3-2, isolated from salt lake.</title>
        <authorList>
            <person name="Cui H."/>
            <person name="Shi X."/>
        </authorList>
    </citation>
    <scope>NUCLEOTIDE SEQUENCE [LARGE SCALE GENOMIC DNA]</scope>
    <source>
        <strain evidence="2 3">Gai3-2</strain>
    </source>
</reference>
<dbReference type="KEGG" id="halg:HUG10_01820"/>
<protein>
    <submittedName>
        <fullName evidence="2">Thioredoxin family protein</fullName>
    </submittedName>
</protein>
<dbReference type="GO" id="GO:0015035">
    <property type="term" value="F:protein-disulfide reductase activity"/>
    <property type="evidence" value="ECO:0007669"/>
    <property type="project" value="TreeGrafter"/>
</dbReference>
<organism evidence="2 3">
    <name type="scientific">Halorarum halophilum</name>
    <dbReference type="NCBI Taxonomy" id="2743090"/>
    <lineage>
        <taxon>Archaea</taxon>
        <taxon>Methanobacteriati</taxon>
        <taxon>Methanobacteriota</taxon>
        <taxon>Stenosarchaea group</taxon>
        <taxon>Halobacteria</taxon>
        <taxon>Halobacteriales</taxon>
        <taxon>Haloferacaceae</taxon>
        <taxon>Halorarum</taxon>
    </lineage>
</organism>
<keyword evidence="3" id="KW-1185">Reference proteome</keyword>
<evidence type="ECO:0000313" key="3">
    <source>
        <dbReference type="Proteomes" id="UP000509750"/>
    </source>
</evidence>
<feature type="domain" description="Thioredoxin" evidence="1">
    <location>
        <begin position="1"/>
        <end position="111"/>
    </location>
</feature>